<dbReference type="OrthoDB" id="2995895at2759"/>
<evidence type="ECO:0000313" key="2">
    <source>
        <dbReference type="Proteomes" id="UP000307440"/>
    </source>
</evidence>
<proteinExistence type="predicted"/>
<dbReference type="SUPFAM" id="SSF52047">
    <property type="entry name" value="RNI-like"/>
    <property type="match status" value="1"/>
</dbReference>
<name>A0A5C3KPK8_COPMA</name>
<sequence length="179" mass="20358">MQTCIGLLSPRLQELNLGAAVDCEGMMDMSPFLQFDYPALKSIKIRKCDWYHSAVDDNFYMLFWKRHPTLESINLEKDEGYFSEDVAGIPDFAPNLKHLSTPFKNVQSPMSLLRRLTSLSIYNALGTQVPYLFHTSLLEGLPYLKSLAILRVSAILHNDLEQIQMTSQRLVPKCPAAFT</sequence>
<evidence type="ECO:0008006" key="3">
    <source>
        <dbReference type="Google" id="ProtNLM"/>
    </source>
</evidence>
<dbReference type="AlphaFoldDB" id="A0A5C3KPK8"/>
<dbReference type="InterPro" id="IPR032675">
    <property type="entry name" value="LRR_dom_sf"/>
</dbReference>
<organism evidence="1 2">
    <name type="scientific">Coprinopsis marcescibilis</name>
    <name type="common">Agaric fungus</name>
    <name type="synonym">Psathyrella marcescibilis</name>
    <dbReference type="NCBI Taxonomy" id="230819"/>
    <lineage>
        <taxon>Eukaryota</taxon>
        <taxon>Fungi</taxon>
        <taxon>Dikarya</taxon>
        <taxon>Basidiomycota</taxon>
        <taxon>Agaricomycotina</taxon>
        <taxon>Agaricomycetes</taxon>
        <taxon>Agaricomycetidae</taxon>
        <taxon>Agaricales</taxon>
        <taxon>Agaricineae</taxon>
        <taxon>Psathyrellaceae</taxon>
        <taxon>Coprinopsis</taxon>
    </lineage>
</organism>
<protein>
    <recommendedName>
        <fullName evidence="3">F-box domain-containing protein</fullName>
    </recommendedName>
</protein>
<accession>A0A5C3KPK8</accession>
<dbReference type="Gene3D" id="3.80.10.10">
    <property type="entry name" value="Ribonuclease Inhibitor"/>
    <property type="match status" value="1"/>
</dbReference>
<dbReference type="EMBL" id="ML210257">
    <property type="protein sequence ID" value="TFK21813.1"/>
    <property type="molecule type" value="Genomic_DNA"/>
</dbReference>
<keyword evidence="2" id="KW-1185">Reference proteome</keyword>
<evidence type="ECO:0000313" key="1">
    <source>
        <dbReference type="EMBL" id="TFK21813.1"/>
    </source>
</evidence>
<gene>
    <name evidence="1" type="ORF">FA15DRAFT_65445</name>
</gene>
<dbReference type="Proteomes" id="UP000307440">
    <property type="component" value="Unassembled WGS sequence"/>
</dbReference>
<reference evidence="1 2" key="1">
    <citation type="journal article" date="2019" name="Nat. Ecol. Evol.">
        <title>Megaphylogeny resolves global patterns of mushroom evolution.</title>
        <authorList>
            <person name="Varga T."/>
            <person name="Krizsan K."/>
            <person name="Foldi C."/>
            <person name="Dima B."/>
            <person name="Sanchez-Garcia M."/>
            <person name="Sanchez-Ramirez S."/>
            <person name="Szollosi G.J."/>
            <person name="Szarkandi J.G."/>
            <person name="Papp V."/>
            <person name="Albert L."/>
            <person name="Andreopoulos W."/>
            <person name="Angelini C."/>
            <person name="Antonin V."/>
            <person name="Barry K.W."/>
            <person name="Bougher N.L."/>
            <person name="Buchanan P."/>
            <person name="Buyck B."/>
            <person name="Bense V."/>
            <person name="Catcheside P."/>
            <person name="Chovatia M."/>
            <person name="Cooper J."/>
            <person name="Damon W."/>
            <person name="Desjardin D."/>
            <person name="Finy P."/>
            <person name="Geml J."/>
            <person name="Haridas S."/>
            <person name="Hughes K."/>
            <person name="Justo A."/>
            <person name="Karasinski D."/>
            <person name="Kautmanova I."/>
            <person name="Kiss B."/>
            <person name="Kocsube S."/>
            <person name="Kotiranta H."/>
            <person name="LaButti K.M."/>
            <person name="Lechner B.E."/>
            <person name="Liimatainen K."/>
            <person name="Lipzen A."/>
            <person name="Lukacs Z."/>
            <person name="Mihaltcheva S."/>
            <person name="Morgado L.N."/>
            <person name="Niskanen T."/>
            <person name="Noordeloos M.E."/>
            <person name="Ohm R.A."/>
            <person name="Ortiz-Santana B."/>
            <person name="Ovrebo C."/>
            <person name="Racz N."/>
            <person name="Riley R."/>
            <person name="Savchenko A."/>
            <person name="Shiryaev A."/>
            <person name="Soop K."/>
            <person name="Spirin V."/>
            <person name="Szebenyi C."/>
            <person name="Tomsovsky M."/>
            <person name="Tulloss R.E."/>
            <person name="Uehling J."/>
            <person name="Grigoriev I.V."/>
            <person name="Vagvolgyi C."/>
            <person name="Papp T."/>
            <person name="Martin F.M."/>
            <person name="Miettinen O."/>
            <person name="Hibbett D.S."/>
            <person name="Nagy L.G."/>
        </authorList>
    </citation>
    <scope>NUCLEOTIDE SEQUENCE [LARGE SCALE GENOMIC DNA]</scope>
    <source>
        <strain evidence="1 2">CBS 121175</strain>
    </source>
</reference>